<proteinExistence type="predicted"/>
<name>A0ABT7FJR7_9RHOB</name>
<dbReference type="RefSeq" id="WP_284487309.1">
    <property type="nucleotide sequence ID" value="NZ_JASNJE010000036.1"/>
</dbReference>
<evidence type="ECO:0000313" key="2">
    <source>
        <dbReference type="Proteomes" id="UP001227126"/>
    </source>
</evidence>
<protein>
    <submittedName>
        <fullName evidence="1">Uncharacterized protein</fullName>
    </submittedName>
</protein>
<dbReference type="Proteomes" id="UP001227126">
    <property type="component" value="Unassembled WGS sequence"/>
</dbReference>
<reference evidence="1 2" key="1">
    <citation type="submission" date="2023-05" db="EMBL/GenBank/DDBJ databases">
        <title>Sedimentitalea sp. nov. JM2-8.</title>
        <authorList>
            <person name="Huang J."/>
        </authorList>
    </citation>
    <scope>NUCLEOTIDE SEQUENCE [LARGE SCALE GENOMIC DNA]</scope>
    <source>
        <strain evidence="1 2">JM2-8</strain>
    </source>
</reference>
<keyword evidence="2" id="KW-1185">Reference proteome</keyword>
<gene>
    <name evidence="1" type="ORF">QO034_20080</name>
</gene>
<accession>A0ABT7FJR7</accession>
<comment type="caution">
    <text evidence="1">The sequence shown here is derived from an EMBL/GenBank/DDBJ whole genome shotgun (WGS) entry which is preliminary data.</text>
</comment>
<evidence type="ECO:0000313" key="1">
    <source>
        <dbReference type="EMBL" id="MDK3075382.1"/>
    </source>
</evidence>
<dbReference type="EMBL" id="JASNJE010000036">
    <property type="protein sequence ID" value="MDK3075382.1"/>
    <property type="molecule type" value="Genomic_DNA"/>
</dbReference>
<sequence length="136" mass="14574">MAAPPNTLCHTDAARPIAVAYQTPQEVTQGEQTQTIVPSTFEDALVLTNPKAVTDAAAAELSCRMTRAFAEFIAEAQDPEDLAKALFDRLAKKPEKAAFALDLLYIEDIKTLRAPPYINTGLTWLAGQLKGGEGAA</sequence>
<organism evidence="1 2">
    <name type="scientific">Sedimentitalea xiamensis</name>
    <dbReference type="NCBI Taxonomy" id="3050037"/>
    <lineage>
        <taxon>Bacteria</taxon>
        <taxon>Pseudomonadati</taxon>
        <taxon>Pseudomonadota</taxon>
        <taxon>Alphaproteobacteria</taxon>
        <taxon>Rhodobacterales</taxon>
        <taxon>Paracoccaceae</taxon>
        <taxon>Sedimentitalea</taxon>
    </lineage>
</organism>